<dbReference type="AlphaFoldDB" id="A0A0X8E4D5"/>
<dbReference type="EMBL" id="CP014145">
    <property type="protein sequence ID" value="AMB58851.1"/>
    <property type="molecule type" value="Genomic_DNA"/>
</dbReference>
<evidence type="ECO:0008006" key="3">
    <source>
        <dbReference type="Google" id="ProtNLM"/>
    </source>
</evidence>
<dbReference type="InterPro" id="IPR016024">
    <property type="entry name" value="ARM-type_fold"/>
</dbReference>
<name>A0A0X8E4D5_9MICO</name>
<organism evidence="1 2">
    <name type="scientific">Microterricola viridarii</name>
    <dbReference type="NCBI Taxonomy" id="412690"/>
    <lineage>
        <taxon>Bacteria</taxon>
        <taxon>Bacillati</taxon>
        <taxon>Actinomycetota</taxon>
        <taxon>Actinomycetes</taxon>
        <taxon>Micrococcales</taxon>
        <taxon>Microbacteriaceae</taxon>
        <taxon>Microterricola</taxon>
    </lineage>
</organism>
<dbReference type="KEGG" id="mvd:AWU67_08190"/>
<proteinExistence type="predicted"/>
<dbReference type="Gene3D" id="1.25.10.90">
    <property type="match status" value="1"/>
</dbReference>
<reference evidence="2" key="2">
    <citation type="submission" date="2016-01" db="EMBL/GenBank/DDBJ databases">
        <title>First complete genome sequence of a species in the genus Microterricola, an extremophilic cold active enzyme producing strain ERGS5:02 isolated from Sikkim Himalaya.</title>
        <authorList>
            <person name="Kumar R."/>
            <person name="Singh D."/>
            <person name="Swarnkar M.K."/>
        </authorList>
    </citation>
    <scope>NUCLEOTIDE SEQUENCE [LARGE SCALE GENOMIC DNA]</scope>
    <source>
        <strain evidence="2">ERGS5:02</strain>
    </source>
</reference>
<keyword evidence="2" id="KW-1185">Reference proteome</keyword>
<dbReference type="RefSeq" id="WP_067227763.1">
    <property type="nucleotide sequence ID" value="NZ_CP014145.1"/>
</dbReference>
<dbReference type="PANTHER" id="PTHR41291:SF1">
    <property type="entry name" value="DNA ALKYLATION REPAIR PROTEIN"/>
    <property type="match status" value="1"/>
</dbReference>
<accession>A0A0X8E4D5</accession>
<dbReference type="InterPro" id="IPR014825">
    <property type="entry name" value="DNA_alkylation"/>
</dbReference>
<dbReference type="SUPFAM" id="SSF48371">
    <property type="entry name" value="ARM repeat"/>
    <property type="match status" value="1"/>
</dbReference>
<sequence length="228" mass="24966">MASEQDVPAERRAAALLHQLHEEGDPHVRAELGSRYGIHTDRAVGMGMARMKAIAAPLAPDHELAAALWGSGLYEARTIAAHVDDPAQVDVSQMNEWCADFDSWALVDTVCFTLFDKAPDAWVMVEPWAASDREFTKRAGFSLLWALALHDRSAADQRFTDALALVEKNAGDPRPLVGKAQTMALRAIALKRPGARAQLEDLVRRLATSEDAPTRRVVRPILKLLADG</sequence>
<evidence type="ECO:0000313" key="2">
    <source>
        <dbReference type="Proteomes" id="UP000058305"/>
    </source>
</evidence>
<evidence type="ECO:0000313" key="1">
    <source>
        <dbReference type="EMBL" id="AMB58851.1"/>
    </source>
</evidence>
<protein>
    <recommendedName>
        <fullName evidence="3">DNA alkylation repair protein</fullName>
    </recommendedName>
</protein>
<dbReference type="CDD" id="cd06561">
    <property type="entry name" value="AlkD_like"/>
    <property type="match status" value="1"/>
</dbReference>
<dbReference type="Pfam" id="PF08713">
    <property type="entry name" value="DNA_alkylation"/>
    <property type="match status" value="1"/>
</dbReference>
<dbReference type="Proteomes" id="UP000058305">
    <property type="component" value="Chromosome"/>
</dbReference>
<reference evidence="1 2" key="1">
    <citation type="journal article" date="2016" name="J. Biotechnol.">
        <title>First complete genome sequence of a species in the genus Microterricola, an extremophilic cold active enzyme producing bacterial strain ERGS5:02 isolated from Sikkim Himalaya.</title>
        <authorList>
            <person name="Himanshu"/>
            <person name="Swarnkar M.K."/>
            <person name="Singh D."/>
            <person name="Kumar R."/>
        </authorList>
    </citation>
    <scope>NUCLEOTIDE SEQUENCE [LARGE SCALE GENOMIC DNA]</scope>
    <source>
        <strain evidence="1 2">ERGS5:02</strain>
    </source>
</reference>
<dbReference type="OrthoDB" id="9775346at2"/>
<gene>
    <name evidence="1" type="ORF">AWU67_08190</name>
</gene>
<dbReference type="PANTHER" id="PTHR41291">
    <property type="entry name" value="DNA ALKYLATION REPAIR PROTEIN"/>
    <property type="match status" value="1"/>
</dbReference>